<dbReference type="GO" id="GO:0046872">
    <property type="term" value="F:metal ion binding"/>
    <property type="evidence" value="ECO:0007669"/>
    <property type="project" value="UniProtKB-KW"/>
</dbReference>
<keyword evidence="2" id="KW-0456">Lyase</keyword>
<dbReference type="InterPro" id="IPR002762">
    <property type="entry name" value="CbiX-like"/>
</dbReference>
<evidence type="ECO:0000256" key="1">
    <source>
        <dbReference type="ARBA" id="ARBA00022723"/>
    </source>
</evidence>
<name>A0A086CFY5_9CHRO</name>
<dbReference type="EMBL" id="JPSP01000014">
    <property type="protein sequence ID" value="KFF41099.1"/>
    <property type="molecule type" value="Genomic_DNA"/>
</dbReference>
<dbReference type="AlphaFoldDB" id="A0A086CFY5"/>
<proteinExistence type="predicted"/>
<gene>
    <name evidence="3" type="ORF">ucyna2_01089</name>
</gene>
<organism evidence="3 4">
    <name type="scientific">Candidatus Atelocyanobacterium thalassa isolate SIO64986</name>
    <dbReference type="NCBI Taxonomy" id="1527444"/>
    <lineage>
        <taxon>Bacteria</taxon>
        <taxon>Bacillati</taxon>
        <taxon>Cyanobacteriota</taxon>
        <taxon>Cyanophyceae</taxon>
        <taxon>Oscillatoriophycideae</taxon>
        <taxon>Chroococcales</taxon>
        <taxon>Aphanothecaceae</taxon>
        <taxon>Candidatus Atelocyanobacterium</taxon>
        <taxon>Candidatus Atelocyanobacterium thalassae</taxon>
    </lineage>
</organism>
<dbReference type="STRING" id="1527444.ucyna2_01089"/>
<dbReference type="PANTHER" id="PTHR33542:SF3">
    <property type="entry name" value="SIROHYDROCHLORIN FERROCHELATASE, CHLOROPLASTIC"/>
    <property type="match status" value="1"/>
</dbReference>
<comment type="caution">
    <text evidence="3">The sequence shown here is derived from an EMBL/GenBank/DDBJ whole genome shotgun (WGS) entry which is preliminary data.</text>
</comment>
<dbReference type="SUPFAM" id="SSF53800">
    <property type="entry name" value="Chelatase"/>
    <property type="match status" value="2"/>
</dbReference>
<dbReference type="PANTHER" id="PTHR33542">
    <property type="entry name" value="SIROHYDROCHLORIN FERROCHELATASE, CHLOROPLASTIC"/>
    <property type="match status" value="1"/>
</dbReference>
<sequence>MISTSAYLLVVHGSHNLQYKTSLKRLSYLISWQLNCLHTKVLYKTSISYYPTIPQIVIVETATLELSQISLAKKIQQFASKIKSYGIKNLKIIPMFLFPGIHVKQDIPLEVSIAQRKIGNSMNLELCSHLGNYKGLVNILSDQFLICSQMNARIIISHGSNFQDGNNTIEGIAKRLNATTAYWGIKPNLSDQINILLKQNKVKITIIPYFLFRGKITNIITQQIQKIQSDLPGIQINLGYPIGETFELVKLIVDEIVK</sequence>
<reference evidence="3 4" key="1">
    <citation type="submission" date="2014-08" db="EMBL/GenBank/DDBJ databases">
        <title>Comparative genomics reveals surprising divergence of two closely related strains of uncultivated UCYN-A cyanobacteria.</title>
        <authorList>
            <person name="Bombar D."/>
            <person name="Heller P."/>
            <person name="Sanchez-Baracaldo P."/>
            <person name="Carter B.J."/>
            <person name="Zert J.P."/>
        </authorList>
    </citation>
    <scope>NUCLEOTIDE SEQUENCE [LARGE SCALE GENOMIC DNA]</scope>
</reference>
<dbReference type="Proteomes" id="UP000028922">
    <property type="component" value="Unassembled WGS sequence"/>
</dbReference>
<dbReference type="CDD" id="cd03416">
    <property type="entry name" value="CbiX_SirB_N"/>
    <property type="match status" value="1"/>
</dbReference>
<evidence type="ECO:0008006" key="5">
    <source>
        <dbReference type="Google" id="ProtNLM"/>
    </source>
</evidence>
<evidence type="ECO:0000313" key="3">
    <source>
        <dbReference type="EMBL" id="KFF41099.1"/>
    </source>
</evidence>
<dbReference type="eggNOG" id="COG2138">
    <property type="taxonomic scope" value="Bacteria"/>
</dbReference>
<evidence type="ECO:0000313" key="4">
    <source>
        <dbReference type="Proteomes" id="UP000028922"/>
    </source>
</evidence>
<dbReference type="Pfam" id="PF01903">
    <property type="entry name" value="CbiX"/>
    <property type="match status" value="2"/>
</dbReference>
<dbReference type="GO" id="GO:0016829">
    <property type="term" value="F:lyase activity"/>
    <property type="evidence" value="ECO:0007669"/>
    <property type="project" value="UniProtKB-KW"/>
</dbReference>
<dbReference type="InterPro" id="IPR050963">
    <property type="entry name" value="Sirohydro_Cobaltochel/CbiX"/>
</dbReference>
<dbReference type="Gene3D" id="3.40.50.1400">
    <property type="match status" value="2"/>
</dbReference>
<evidence type="ECO:0000256" key="2">
    <source>
        <dbReference type="ARBA" id="ARBA00023239"/>
    </source>
</evidence>
<protein>
    <recommendedName>
        <fullName evidence="5">Sirohydrochlorin cobaltochelatase</fullName>
    </recommendedName>
</protein>
<keyword evidence="1" id="KW-0479">Metal-binding</keyword>
<accession>A0A086CFY5</accession>